<dbReference type="EMBL" id="JBFNQD010000012">
    <property type="protein sequence ID" value="MEW9309187.1"/>
    <property type="molecule type" value="Genomic_DNA"/>
</dbReference>
<name>A0ABV3PU42_9HYPH</name>
<dbReference type="RefSeq" id="WP_367625969.1">
    <property type="nucleotide sequence ID" value="NZ_JBFNQD010000012.1"/>
</dbReference>
<accession>A0ABV3PU42</accession>
<protein>
    <submittedName>
        <fullName evidence="1">DUF4272 domain-containing protein</fullName>
    </submittedName>
</protein>
<comment type="caution">
    <text evidence="1">The sequence shown here is derived from an EMBL/GenBank/DDBJ whole genome shotgun (WGS) entry which is preliminary data.</text>
</comment>
<reference evidence="1 2" key="1">
    <citation type="submission" date="2024-07" db="EMBL/GenBank/DDBJ databases">
        <title>Description of Labrys sedimenti sp. nov., isolated from a diclofenac-degrading enrichment culture.</title>
        <authorList>
            <person name="Tancsics A."/>
            <person name="Csepanyi A."/>
        </authorList>
    </citation>
    <scope>NUCLEOTIDE SEQUENCE [LARGE SCALE GENOMIC DNA]</scope>
    <source>
        <strain evidence="1 2">LMG 23578</strain>
    </source>
</reference>
<sequence length="373" mass="40553">MGILSRIFGRGAAKPAVEAQRGEVEGDDESWLVNAYATLREVPPLDFPHRLINRRDLTDPEMAGHLEGFAGYVMGRGDGRMTAQRYHLWRHIQRVRNQASFTVADEDLPAMGAWARRANAVLFFPDGSVRDADMNALITADGSTDTAAALPYPPDALERRTRTLAALEGFTPKQPASMPPSLGIGEVELRPAGEVLARALGLICVATQGESMGKGDGSLLTKLRERNPAGIAALTPREQAFMLAEAPDNQTTVAMGWRYEAVNILAWALSIDGIEPGPADRIVDAGTLTLAMLKSAQDKDLPARVSLRPAAEILDALDLAWRQHWIVRQARQNGTEPVGLDGGVVMERHFALNWLTGFHNPPGTLWDDTDTPS</sequence>
<evidence type="ECO:0000313" key="1">
    <source>
        <dbReference type="EMBL" id="MEW9309187.1"/>
    </source>
</evidence>
<dbReference type="Proteomes" id="UP001555786">
    <property type="component" value="Unassembled WGS sequence"/>
</dbReference>
<keyword evidence="2" id="KW-1185">Reference proteome</keyword>
<dbReference type="InterPro" id="IPR025368">
    <property type="entry name" value="DUF4272"/>
</dbReference>
<proteinExistence type="predicted"/>
<evidence type="ECO:0000313" key="2">
    <source>
        <dbReference type="Proteomes" id="UP001555786"/>
    </source>
</evidence>
<organism evidence="1 2">
    <name type="scientific">Labrys neptuniae</name>
    <dbReference type="NCBI Taxonomy" id="376174"/>
    <lineage>
        <taxon>Bacteria</taxon>
        <taxon>Pseudomonadati</taxon>
        <taxon>Pseudomonadota</taxon>
        <taxon>Alphaproteobacteria</taxon>
        <taxon>Hyphomicrobiales</taxon>
        <taxon>Xanthobacteraceae</taxon>
        <taxon>Labrys</taxon>
    </lineage>
</organism>
<gene>
    <name evidence="1" type="ORF">ABXS05_26805</name>
</gene>
<dbReference type="Pfam" id="PF14094">
    <property type="entry name" value="DUF4272"/>
    <property type="match status" value="1"/>
</dbReference>